<sequence length="62" mass="7716">MWCYRRMMKIPWAVRKTNDEVLKQTCTQRNLIIRIRQSRFFRHIMQRKSLEHLVTKGKIQGR</sequence>
<evidence type="ECO:0008006" key="2">
    <source>
        <dbReference type="Google" id="ProtNLM"/>
    </source>
</evidence>
<name>A0A0B6ZY04_9EUPU</name>
<proteinExistence type="predicted"/>
<dbReference type="AlphaFoldDB" id="A0A0B6ZY04"/>
<dbReference type="EMBL" id="HACG01026624">
    <property type="protein sequence ID" value="CEK73489.1"/>
    <property type="molecule type" value="Transcribed_RNA"/>
</dbReference>
<reference evidence="1" key="1">
    <citation type="submission" date="2014-12" db="EMBL/GenBank/DDBJ databases">
        <title>Insight into the proteome of Arion vulgaris.</title>
        <authorList>
            <person name="Aradska J."/>
            <person name="Bulat T."/>
            <person name="Smidak R."/>
            <person name="Sarate P."/>
            <person name="Gangsoo J."/>
            <person name="Sialana F."/>
            <person name="Bilban M."/>
            <person name="Lubec G."/>
        </authorList>
    </citation>
    <scope>NUCLEOTIDE SEQUENCE</scope>
    <source>
        <tissue evidence="1">Skin</tissue>
    </source>
</reference>
<accession>A0A0B6ZY04</accession>
<evidence type="ECO:0000313" key="1">
    <source>
        <dbReference type="EMBL" id="CEK73489.1"/>
    </source>
</evidence>
<protein>
    <recommendedName>
        <fullName evidence="2">Myosin motor domain-containing protein</fullName>
    </recommendedName>
</protein>
<gene>
    <name evidence="1" type="primary">ORF86972</name>
</gene>
<organism evidence="1">
    <name type="scientific">Arion vulgaris</name>
    <dbReference type="NCBI Taxonomy" id="1028688"/>
    <lineage>
        <taxon>Eukaryota</taxon>
        <taxon>Metazoa</taxon>
        <taxon>Spiralia</taxon>
        <taxon>Lophotrochozoa</taxon>
        <taxon>Mollusca</taxon>
        <taxon>Gastropoda</taxon>
        <taxon>Heterobranchia</taxon>
        <taxon>Euthyneura</taxon>
        <taxon>Panpulmonata</taxon>
        <taxon>Eupulmonata</taxon>
        <taxon>Stylommatophora</taxon>
        <taxon>Helicina</taxon>
        <taxon>Arionoidea</taxon>
        <taxon>Arionidae</taxon>
        <taxon>Arion</taxon>
    </lineage>
</organism>